<keyword evidence="3" id="KW-1185">Reference proteome</keyword>
<feature type="compositionally biased region" description="Polar residues" evidence="1">
    <location>
        <begin position="1"/>
        <end position="23"/>
    </location>
</feature>
<evidence type="ECO:0000313" key="3">
    <source>
        <dbReference type="Proteomes" id="UP000800041"/>
    </source>
</evidence>
<dbReference type="Proteomes" id="UP000800041">
    <property type="component" value="Unassembled WGS sequence"/>
</dbReference>
<evidence type="ECO:0000256" key="1">
    <source>
        <dbReference type="SAM" id="MobiDB-lite"/>
    </source>
</evidence>
<dbReference type="EMBL" id="ML977146">
    <property type="protein sequence ID" value="KAF1989222.1"/>
    <property type="molecule type" value="Genomic_DNA"/>
</dbReference>
<proteinExistence type="predicted"/>
<sequence length="321" mass="36471">MAAKSSGRQPDLGSSNVPPSNTFKAAARKPCSKSSSKPSKRPDKPLKRKLQSDTQRTPKRQKTKAAKRLAKFEQLPAEIIQAIFLESMNADLPLASPQLKYLLTSEHLFIEYTRRVHGIDHEKYPNRYLRGQDVAQNTDEWYAEHNNSHASRLVACRFFTALFVDTLTSKISEPFYLKGPLRLPEKVFMDSWTCDGQRLAEFFFGCEGHYIDDLGREAAVQGVFGALREGSIQALGNMQELGRVKTTTEMLQFAVLECEYDKGVISFLSDNPSPTLDALDLTLWRWADERKKDGDENGEHLMDELRSLNECLDIMRSIVQY</sequence>
<dbReference type="AlphaFoldDB" id="A0A6G1H831"/>
<dbReference type="OrthoDB" id="4167490at2759"/>
<accession>A0A6G1H831</accession>
<gene>
    <name evidence="2" type="ORF">K402DRAFT_391369</name>
</gene>
<feature type="compositionally biased region" description="Basic residues" evidence="1">
    <location>
        <begin position="57"/>
        <end position="68"/>
    </location>
</feature>
<name>A0A6G1H831_9PEZI</name>
<evidence type="ECO:0000313" key="2">
    <source>
        <dbReference type="EMBL" id="KAF1989222.1"/>
    </source>
</evidence>
<feature type="region of interest" description="Disordered" evidence="1">
    <location>
        <begin position="1"/>
        <end position="68"/>
    </location>
</feature>
<organism evidence="2 3">
    <name type="scientific">Aulographum hederae CBS 113979</name>
    <dbReference type="NCBI Taxonomy" id="1176131"/>
    <lineage>
        <taxon>Eukaryota</taxon>
        <taxon>Fungi</taxon>
        <taxon>Dikarya</taxon>
        <taxon>Ascomycota</taxon>
        <taxon>Pezizomycotina</taxon>
        <taxon>Dothideomycetes</taxon>
        <taxon>Pleosporomycetidae</taxon>
        <taxon>Aulographales</taxon>
        <taxon>Aulographaceae</taxon>
    </lineage>
</organism>
<reference evidence="2" key="1">
    <citation type="journal article" date="2020" name="Stud. Mycol.">
        <title>101 Dothideomycetes genomes: a test case for predicting lifestyles and emergence of pathogens.</title>
        <authorList>
            <person name="Haridas S."/>
            <person name="Albert R."/>
            <person name="Binder M."/>
            <person name="Bloem J."/>
            <person name="Labutti K."/>
            <person name="Salamov A."/>
            <person name="Andreopoulos B."/>
            <person name="Baker S."/>
            <person name="Barry K."/>
            <person name="Bills G."/>
            <person name="Bluhm B."/>
            <person name="Cannon C."/>
            <person name="Castanera R."/>
            <person name="Culley D."/>
            <person name="Daum C."/>
            <person name="Ezra D."/>
            <person name="Gonzalez J."/>
            <person name="Henrissat B."/>
            <person name="Kuo A."/>
            <person name="Liang C."/>
            <person name="Lipzen A."/>
            <person name="Lutzoni F."/>
            <person name="Magnuson J."/>
            <person name="Mondo S."/>
            <person name="Nolan M."/>
            <person name="Ohm R."/>
            <person name="Pangilinan J."/>
            <person name="Park H.-J."/>
            <person name="Ramirez L."/>
            <person name="Alfaro M."/>
            <person name="Sun H."/>
            <person name="Tritt A."/>
            <person name="Yoshinaga Y."/>
            <person name="Zwiers L.-H."/>
            <person name="Turgeon B."/>
            <person name="Goodwin S."/>
            <person name="Spatafora J."/>
            <person name="Crous P."/>
            <person name="Grigoriev I."/>
        </authorList>
    </citation>
    <scope>NUCLEOTIDE SEQUENCE</scope>
    <source>
        <strain evidence="2">CBS 113979</strain>
    </source>
</reference>
<protein>
    <submittedName>
        <fullName evidence="2">Uncharacterized protein</fullName>
    </submittedName>
</protein>